<evidence type="ECO:0000313" key="3">
    <source>
        <dbReference type="EMBL" id="RNA07534.1"/>
    </source>
</evidence>
<dbReference type="GO" id="GO:0005737">
    <property type="term" value="C:cytoplasm"/>
    <property type="evidence" value="ECO:0007669"/>
    <property type="project" value="TreeGrafter"/>
</dbReference>
<accession>A0A3M7Q8P1</accession>
<dbReference type="InterPro" id="IPR026806">
    <property type="entry name" value="CDV3"/>
</dbReference>
<gene>
    <name evidence="3" type="ORF">BpHYR1_014148</name>
</gene>
<comment type="similarity">
    <text evidence="1">Belongs to the CDV3 family.</text>
</comment>
<dbReference type="STRING" id="10195.A0A3M7Q8P1"/>
<dbReference type="AlphaFoldDB" id="A0A3M7Q8P1"/>
<evidence type="ECO:0000313" key="4">
    <source>
        <dbReference type="Proteomes" id="UP000276133"/>
    </source>
</evidence>
<dbReference type="PANTHER" id="PTHR16284:SF13">
    <property type="entry name" value="PROTEIN CDV3 HOMOLOG"/>
    <property type="match status" value="1"/>
</dbReference>
<comment type="caution">
    <text evidence="3">The sequence shown here is derived from an EMBL/GenBank/DDBJ whole genome shotgun (WGS) entry which is preliminary data.</text>
</comment>
<sequence length="258" mass="29042">MADLDDFFKKRDKKKKTTKSKFVTLDTEEFAKQLEATTVRTVEEEIEFQENSDFSTPVANIAAPGENLDEEWKPFDSEENKDYTGLRIKIENWKVEDEENNNEGIDVELEKKAACPWGVSTSGAKDERDTEEVKENQEKIEVAEVKAPEPEPAREQPKPTEAYVPPYLRKQQPSTTSNPPSGVYVPPSVRKTQKVQPNIMDTLEFPTLNAVVDTVEKIANGGEKFELPKKSGRVENKKAGASSIEIENKFTALSSTNN</sequence>
<proteinExistence type="inferred from homology"/>
<evidence type="ECO:0000256" key="2">
    <source>
        <dbReference type="SAM" id="MobiDB-lite"/>
    </source>
</evidence>
<evidence type="ECO:0000256" key="1">
    <source>
        <dbReference type="ARBA" id="ARBA00006062"/>
    </source>
</evidence>
<dbReference type="OrthoDB" id="6288097at2759"/>
<keyword evidence="4" id="KW-1185">Reference proteome</keyword>
<name>A0A3M7Q8P1_BRAPC</name>
<feature type="compositionally biased region" description="Basic and acidic residues" evidence="2">
    <location>
        <begin position="124"/>
        <end position="158"/>
    </location>
</feature>
<reference evidence="3 4" key="1">
    <citation type="journal article" date="2018" name="Sci. Rep.">
        <title>Genomic signatures of local adaptation to the degree of environmental predictability in rotifers.</title>
        <authorList>
            <person name="Franch-Gras L."/>
            <person name="Hahn C."/>
            <person name="Garcia-Roger E.M."/>
            <person name="Carmona M.J."/>
            <person name="Serra M."/>
            <person name="Gomez A."/>
        </authorList>
    </citation>
    <scope>NUCLEOTIDE SEQUENCE [LARGE SCALE GENOMIC DNA]</scope>
    <source>
        <strain evidence="3">HYR1</strain>
    </source>
</reference>
<feature type="compositionally biased region" description="Acidic residues" evidence="2">
    <location>
        <begin position="97"/>
        <end position="107"/>
    </location>
</feature>
<feature type="compositionally biased region" description="Polar residues" evidence="2">
    <location>
        <begin position="171"/>
        <end position="180"/>
    </location>
</feature>
<dbReference type="PANTHER" id="PTHR16284">
    <property type="entry name" value="PROTEIN CDV3 HOMOLOG"/>
    <property type="match status" value="1"/>
</dbReference>
<dbReference type="Pfam" id="PF15359">
    <property type="entry name" value="CDV3"/>
    <property type="match status" value="1"/>
</dbReference>
<protein>
    <submittedName>
        <fullName evidence="3">CDV3-like protein</fullName>
    </submittedName>
</protein>
<dbReference type="Proteomes" id="UP000276133">
    <property type="component" value="Unassembled WGS sequence"/>
</dbReference>
<feature type="region of interest" description="Disordered" evidence="2">
    <location>
        <begin position="97"/>
        <end position="188"/>
    </location>
</feature>
<organism evidence="3 4">
    <name type="scientific">Brachionus plicatilis</name>
    <name type="common">Marine rotifer</name>
    <name type="synonym">Brachionus muelleri</name>
    <dbReference type="NCBI Taxonomy" id="10195"/>
    <lineage>
        <taxon>Eukaryota</taxon>
        <taxon>Metazoa</taxon>
        <taxon>Spiralia</taxon>
        <taxon>Gnathifera</taxon>
        <taxon>Rotifera</taxon>
        <taxon>Eurotatoria</taxon>
        <taxon>Monogononta</taxon>
        <taxon>Pseudotrocha</taxon>
        <taxon>Ploima</taxon>
        <taxon>Brachionidae</taxon>
        <taxon>Brachionus</taxon>
    </lineage>
</organism>
<dbReference type="EMBL" id="REGN01007005">
    <property type="protein sequence ID" value="RNA07534.1"/>
    <property type="molecule type" value="Genomic_DNA"/>
</dbReference>